<dbReference type="OMA" id="CVLNESI"/>
<dbReference type="PANTHER" id="PTHR13054">
    <property type="entry name" value="DIGEORGE SYNDROME CRITICAL REGION 6 DGCR6 FAMILY MEMBER"/>
    <property type="match status" value="1"/>
</dbReference>
<dbReference type="AlphaFoldDB" id="A0A1S3IHT4"/>
<sequence length="189" mass="22109">MEADIAKKEQTQKRHYFYLNELQSMARELPGKHQQRLSYDLLSHLANALLDGTVFAIVSSLKEVQQLEERNLFNRRVKMLNEHAAKKQELMKKQSEAIQSCRSKPHSLPLVQAEYEAQWSELESNYSDELKRQDMRIILELDQKMLDQQSTLEKAGVPGFCVTNNPLEVRIQMYLLDFINRISEMQVPD</sequence>
<name>A0A1S3IHT4_LINAN</name>
<dbReference type="Proteomes" id="UP000085678">
    <property type="component" value="Unplaced"/>
</dbReference>
<dbReference type="STRING" id="7574.A0A1S3IHT4"/>
<proteinExistence type="inferred from homology"/>
<evidence type="ECO:0000256" key="1">
    <source>
        <dbReference type="ARBA" id="ARBA00005939"/>
    </source>
</evidence>
<dbReference type="GeneID" id="106164452"/>
<dbReference type="RefSeq" id="XP_013397820.1">
    <property type="nucleotide sequence ID" value="XM_013542366.1"/>
</dbReference>
<comment type="similarity">
    <text evidence="1">Belongs to the gonadal family.</text>
</comment>
<evidence type="ECO:0000313" key="3">
    <source>
        <dbReference type="RefSeq" id="XP_013397820.1"/>
    </source>
</evidence>
<accession>A0A1S3IHT4</accession>
<dbReference type="InterPro" id="IPR010849">
    <property type="entry name" value="Gonadal"/>
</dbReference>
<evidence type="ECO:0000313" key="4">
    <source>
        <dbReference type="RefSeq" id="XP_013397821.1"/>
    </source>
</evidence>
<dbReference type="OrthoDB" id="21617at2759"/>
<dbReference type="PANTHER" id="PTHR13054:SF2">
    <property type="entry name" value="PROTEIN DGCR6"/>
    <property type="match status" value="1"/>
</dbReference>
<protein>
    <submittedName>
        <fullName evidence="3">Protein DGCR6L isoform X1</fullName>
    </submittedName>
    <submittedName>
        <fullName evidence="4">Protein DGCR6L isoform X2</fullName>
    </submittedName>
</protein>
<dbReference type="KEGG" id="lak:106164452"/>
<dbReference type="Pfam" id="PF07324">
    <property type="entry name" value="DGCR6"/>
    <property type="match status" value="1"/>
</dbReference>
<gene>
    <name evidence="3 4" type="primary">LOC106164452</name>
</gene>
<reference evidence="3 4" key="1">
    <citation type="submission" date="2025-04" db="UniProtKB">
        <authorList>
            <consortium name="RefSeq"/>
        </authorList>
    </citation>
    <scope>IDENTIFICATION</scope>
    <source>
        <tissue evidence="3 4">Gonads</tissue>
    </source>
</reference>
<evidence type="ECO:0000313" key="2">
    <source>
        <dbReference type="Proteomes" id="UP000085678"/>
    </source>
</evidence>
<organism evidence="2 3">
    <name type="scientific">Lingula anatina</name>
    <name type="common">Brachiopod</name>
    <name type="synonym">Lingula unguis</name>
    <dbReference type="NCBI Taxonomy" id="7574"/>
    <lineage>
        <taxon>Eukaryota</taxon>
        <taxon>Metazoa</taxon>
        <taxon>Spiralia</taxon>
        <taxon>Lophotrochozoa</taxon>
        <taxon>Brachiopoda</taxon>
        <taxon>Linguliformea</taxon>
        <taxon>Lingulata</taxon>
        <taxon>Lingulida</taxon>
        <taxon>Linguloidea</taxon>
        <taxon>Lingulidae</taxon>
        <taxon>Lingula</taxon>
    </lineage>
</organism>
<dbReference type="RefSeq" id="XP_013397821.1">
    <property type="nucleotide sequence ID" value="XM_013542367.1"/>
</dbReference>
<keyword evidence="2" id="KW-1185">Reference proteome</keyword>